<dbReference type="RefSeq" id="XP_042196259.1">
    <property type="nucleotide sequence ID" value="XM_042340325.1"/>
</dbReference>
<dbReference type="PANTHER" id="PTHR20939">
    <property type="entry name" value="SORTING NEXIN 20, 21"/>
    <property type="match status" value="1"/>
</dbReference>
<dbReference type="Gene3D" id="3.30.1520.10">
    <property type="entry name" value="Phox-like domain"/>
    <property type="match status" value="1"/>
</dbReference>
<dbReference type="InterPro" id="IPR036871">
    <property type="entry name" value="PX_dom_sf"/>
</dbReference>
<evidence type="ECO:0000256" key="3">
    <source>
        <dbReference type="ARBA" id="ARBA00022753"/>
    </source>
</evidence>
<evidence type="ECO:0000256" key="2">
    <source>
        <dbReference type="ARBA" id="ARBA00022448"/>
    </source>
</evidence>
<sequence>MEDNKQYQDPSEPKKPGLSETLCNVKLNDEVSTTGTDSAAHTAQGTMEQAALDTTPAYHSPPVPETLLTTKQLLQYWTAVNKRVKPIRLLFDIPETRTVESQCSKYVMYKVVVIRSGTYDGNQASIERRYSDFERLHKNIVKNFKEEVEEIAFPKKIVSGNFTEEKITERKLAFIDYLGKLYAIKDIRNAEEFTDFFFLSEVREGYTCLRGGQYTRALDILLNVLSLQEKLYSTDSQRLVPTLSAISVCCKDLGNMENAYRFSEKAGIILQNYSHHKYLIPLLKTQISLGYSLDKDIRQVGQKVADMEELQGQSNMISLKELVVQEYV</sequence>
<evidence type="ECO:0000313" key="9">
    <source>
        <dbReference type="Proteomes" id="UP000314986"/>
    </source>
</evidence>
<dbReference type="GeneTree" id="ENSGT00530000063759"/>
<dbReference type="KEGG" id="cmk:103176084"/>
<organism evidence="8 9">
    <name type="scientific">Callorhinchus milii</name>
    <name type="common">Ghost shark</name>
    <dbReference type="NCBI Taxonomy" id="7868"/>
    <lineage>
        <taxon>Eukaryota</taxon>
        <taxon>Metazoa</taxon>
        <taxon>Chordata</taxon>
        <taxon>Craniata</taxon>
        <taxon>Vertebrata</taxon>
        <taxon>Chondrichthyes</taxon>
        <taxon>Holocephali</taxon>
        <taxon>Chimaeriformes</taxon>
        <taxon>Callorhinchidae</taxon>
        <taxon>Callorhinchus</taxon>
    </lineage>
</organism>
<reference evidence="9" key="1">
    <citation type="journal article" date="2006" name="Science">
        <title>Ancient noncoding elements conserved in the human genome.</title>
        <authorList>
            <person name="Venkatesh B."/>
            <person name="Kirkness E.F."/>
            <person name="Loh Y.H."/>
            <person name="Halpern A.L."/>
            <person name="Lee A.P."/>
            <person name="Johnson J."/>
            <person name="Dandona N."/>
            <person name="Viswanathan L.D."/>
            <person name="Tay A."/>
            <person name="Venter J.C."/>
            <person name="Strausberg R.L."/>
            <person name="Brenner S."/>
        </authorList>
    </citation>
    <scope>NUCLEOTIDE SEQUENCE [LARGE SCALE GENOMIC DNA]</scope>
</reference>
<keyword evidence="2" id="KW-0813">Transport</keyword>
<evidence type="ECO:0000256" key="6">
    <source>
        <dbReference type="ARBA" id="ARBA00023136"/>
    </source>
</evidence>
<dbReference type="Proteomes" id="UP000314986">
    <property type="component" value="Unassembled WGS sequence"/>
</dbReference>
<reference evidence="8" key="5">
    <citation type="submission" date="2025-09" db="UniProtKB">
        <authorList>
            <consortium name="Ensembl"/>
        </authorList>
    </citation>
    <scope>IDENTIFICATION</scope>
</reference>
<dbReference type="PROSITE" id="PS50195">
    <property type="entry name" value="PX"/>
    <property type="match status" value="1"/>
</dbReference>
<dbReference type="Pfam" id="PF00787">
    <property type="entry name" value="PX"/>
    <property type="match status" value="1"/>
</dbReference>
<gene>
    <name evidence="8" type="primary">snx20</name>
</gene>
<dbReference type="InParanoid" id="A0A4W3JD25"/>
<reference evidence="8" key="4">
    <citation type="submission" date="2025-08" db="UniProtKB">
        <authorList>
            <consortium name="Ensembl"/>
        </authorList>
    </citation>
    <scope>IDENTIFICATION</scope>
</reference>
<dbReference type="GO" id="GO:1901981">
    <property type="term" value="F:phosphatidylinositol phosphate binding"/>
    <property type="evidence" value="ECO:0007669"/>
    <property type="project" value="TreeGrafter"/>
</dbReference>
<comment type="subcellular location">
    <subcellularLocation>
        <location evidence="1">Early endosome membrane</location>
        <topology evidence="1">Peripheral membrane protein</topology>
        <orientation evidence="1">Cytoplasmic side</orientation>
    </subcellularLocation>
</comment>
<dbReference type="OMA" id="ISCQVRK"/>
<evidence type="ECO:0000313" key="8">
    <source>
        <dbReference type="Ensembl" id="ENSCMIP00000041284.1"/>
    </source>
</evidence>
<evidence type="ECO:0000256" key="5">
    <source>
        <dbReference type="ARBA" id="ARBA00023121"/>
    </source>
</evidence>
<keyword evidence="3" id="KW-0967">Endosome</keyword>
<name>A0A4W3JD25_CALMI</name>
<keyword evidence="9" id="KW-1185">Reference proteome</keyword>
<evidence type="ECO:0000256" key="4">
    <source>
        <dbReference type="ARBA" id="ARBA00022927"/>
    </source>
</evidence>
<keyword evidence="5" id="KW-0446">Lipid-binding</keyword>
<reference evidence="9" key="3">
    <citation type="journal article" date="2014" name="Nature">
        <title>Elephant shark genome provides unique insights into gnathostome evolution.</title>
        <authorList>
            <consortium name="International Elephant Shark Genome Sequencing Consortium"/>
            <person name="Venkatesh B."/>
            <person name="Lee A.P."/>
            <person name="Ravi V."/>
            <person name="Maurya A.K."/>
            <person name="Lian M.M."/>
            <person name="Swann J.B."/>
            <person name="Ohta Y."/>
            <person name="Flajnik M.F."/>
            <person name="Sutoh Y."/>
            <person name="Kasahara M."/>
            <person name="Hoon S."/>
            <person name="Gangu V."/>
            <person name="Roy S.W."/>
            <person name="Irimia M."/>
            <person name="Korzh V."/>
            <person name="Kondrychyn I."/>
            <person name="Lim Z.W."/>
            <person name="Tay B.H."/>
            <person name="Tohari S."/>
            <person name="Kong K.W."/>
            <person name="Ho S."/>
            <person name="Lorente-Galdos B."/>
            <person name="Quilez J."/>
            <person name="Marques-Bonet T."/>
            <person name="Raney B.J."/>
            <person name="Ingham P.W."/>
            <person name="Tay A."/>
            <person name="Hillier L.W."/>
            <person name="Minx P."/>
            <person name="Boehm T."/>
            <person name="Wilson R.K."/>
            <person name="Brenner S."/>
            <person name="Warren W.C."/>
        </authorList>
    </citation>
    <scope>NUCLEOTIDE SEQUENCE [LARGE SCALE GENOMIC DNA]</scope>
</reference>
<dbReference type="RefSeq" id="XP_007887635.1">
    <property type="nucleotide sequence ID" value="XM_007889444.2"/>
</dbReference>
<evidence type="ECO:0000259" key="7">
    <source>
        <dbReference type="PROSITE" id="PS50195"/>
    </source>
</evidence>
<proteinExistence type="predicted"/>
<dbReference type="SUPFAM" id="SSF64268">
    <property type="entry name" value="PX domain"/>
    <property type="match status" value="1"/>
</dbReference>
<dbReference type="GeneID" id="103176084"/>
<feature type="domain" description="PX" evidence="7">
    <location>
        <begin position="87"/>
        <end position="204"/>
    </location>
</feature>
<dbReference type="SMART" id="SM00312">
    <property type="entry name" value="PX"/>
    <property type="match status" value="1"/>
</dbReference>
<dbReference type="GO" id="GO:0031901">
    <property type="term" value="C:early endosome membrane"/>
    <property type="evidence" value="ECO:0007669"/>
    <property type="project" value="UniProtKB-SubCell"/>
</dbReference>
<keyword evidence="4" id="KW-0653">Protein transport</keyword>
<protein>
    <submittedName>
        <fullName evidence="8">Sorting nexin 20</fullName>
    </submittedName>
</protein>
<dbReference type="InterPro" id="IPR039937">
    <property type="entry name" value="SNX20/SNX21"/>
</dbReference>
<reference evidence="9" key="2">
    <citation type="journal article" date="2007" name="PLoS Biol.">
        <title>Survey sequencing and comparative analysis of the elephant shark (Callorhinchus milii) genome.</title>
        <authorList>
            <person name="Venkatesh B."/>
            <person name="Kirkness E.F."/>
            <person name="Loh Y.H."/>
            <person name="Halpern A.L."/>
            <person name="Lee A.P."/>
            <person name="Johnson J."/>
            <person name="Dandona N."/>
            <person name="Viswanathan L.D."/>
            <person name="Tay A."/>
            <person name="Venter J.C."/>
            <person name="Strausberg R.L."/>
            <person name="Brenner S."/>
        </authorList>
    </citation>
    <scope>NUCLEOTIDE SEQUENCE [LARGE SCALE GENOMIC DNA]</scope>
</reference>
<dbReference type="RefSeq" id="XP_042196258.1">
    <property type="nucleotide sequence ID" value="XM_042340324.1"/>
</dbReference>
<dbReference type="CTD" id="124460"/>
<dbReference type="STRING" id="7868.ENSCMIP00000041284"/>
<dbReference type="AlphaFoldDB" id="A0A4W3JD25"/>
<accession>A0A4W3JD25</accession>
<keyword evidence="6" id="KW-0472">Membrane</keyword>
<dbReference type="GO" id="GO:0015031">
    <property type="term" value="P:protein transport"/>
    <property type="evidence" value="ECO:0007669"/>
    <property type="project" value="UniProtKB-KW"/>
</dbReference>
<evidence type="ECO:0000256" key="1">
    <source>
        <dbReference type="ARBA" id="ARBA00004469"/>
    </source>
</evidence>
<dbReference type="PANTHER" id="PTHR20939:SF1">
    <property type="entry name" value="SORTING NEXIN-20"/>
    <property type="match status" value="1"/>
</dbReference>
<dbReference type="InterPro" id="IPR001683">
    <property type="entry name" value="PX_dom"/>
</dbReference>
<dbReference type="OrthoDB" id="10254720at2759"/>
<dbReference type="Ensembl" id="ENSCMIT00000041869.1">
    <property type="protein sequence ID" value="ENSCMIP00000041284.1"/>
    <property type="gene ID" value="ENSCMIG00000017213.1"/>
</dbReference>